<comment type="caution">
    <text evidence="1">The sequence shown here is derived from an EMBL/GenBank/DDBJ whole genome shotgun (WGS) entry which is preliminary data.</text>
</comment>
<organism evidence="1 2">
    <name type="scientific">Ilex paraguariensis</name>
    <name type="common">yerba mate</name>
    <dbReference type="NCBI Taxonomy" id="185542"/>
    <lineage>
        <taxon>Eukaryota</taxon>
        <taxon>Viridiplantae</taxon>
        <taxon>Streptophyta</taxon>
        <taxon>Embryophyta</taxon>
        <taxon>Tracheophyta</taxon>
        <taxon>Spermatophyta</taxon>
        <taxon>Magnoliopsida</taxon>
        <taxon>eudicotyledons</taxon>
        <taxon>Gunneridae</taxon>
        <taxon>Pentapetalae</taxon>
        <taxon>asterids</taxon>
        <taxon>campanulids</taxon>
        <taxon>Aquifoliales</taxon>
        <taxon>Aquifoliaceae</taxon>
        <taxon>Ilex</taxon>
    </lineage>
</organism>
<accession>A0ABC8TTT8</accession>
<name>A0ABC8TTT8_9AQUA</name>
<proteinExistence type="predicted"/>
<reference evidence="1 2" key="1">
    <citation type="submission" date="2024-02" db="EMBL/GenBank/DDBJ databases">
        <authorList>
            <person name="Vignale AGUSTIN F."/>
            <person name="Sosa J E."/>
            <person name="Modenutti C."/>
        </authorList>
    </citation>
    <scope>NUCLEOTIDE SEQUENCE [LARGE SCALE GENOMIC DNA]</scope>
</reference>
<evidence type="ECO:0000313" key="1">
    <source>
        <dbReference type="EMBL" id="CAK9172878.1"/>
    </source>
</evidence>
<protein>
    <submittedName>
        <fullName evidence="1">Uncharacterized protein</fullName>
    </submittedName>
</protein>
<keyword evidence="2" id="KW-1185">Reference proteome</keyword>
<gene>
    <name evidence="1" type="ORF">ILEXP_LOCUS42564</name>
</gene>
<dbReference type="EMBL" id="CAUOFW020006086">
    <property type="protein sequence ID" value="CAK9172878.1"/>
    <property type="molecule type" value="Genomic_DNA"/>
</dbReference>
<sequence length="104" mass="11818">MFDSLMEYGISNNMNSCLFHKITRRKAGLKNQSPEESVVTMSTGGMCHCPKLILDTGPYYHCLFFTFLCNHIQKVQYLVVNLRPEGELAQSVFVKPSTLRCPLV</sequence>
<dbReference type="Proteomes" id="UP001642360">
    <property type="component" value="Unassembled WGS sequence"/>
</dbReference>
<dbReference type="AlphaFoldDB" id="A0ABC8TTT8"/>
<evidence type="ECO:0000313" key="2">
    <source>
        <dbReference type="Proteomes" id="UP001642360"/>
    </source>
</evidence>